<dbReference type="Proteomes" id="UP000587991">
    <property type="component" value="Unassembled WGS sequence"/>
</dbReference>
<dbReference type="GO" id="GO:0071973">
    <property type="term" value="P:bacterial-type flagellum-dependent cell motility"/>
    <property type="evidence" value="ECO:0007669"/>
    <property type="project" value="InterPro"/>
</dbReference>
<evidence type="ECO:0000256" key="2">
    <source>
        <dbReference type="ARBA" id="ARBA00004613"/>
    </source>
</evidence>
<dbReference type="InterPro" id="IPR001492">
    <property type="entry name" value="Flagellin"/>
</dbReference>
<keyword evidence="7" id="KW-1185">Reference proteome</keyword>
<dbReference type="PANTHER" id="PTHR42792:SF1">
    <property type="entry name" value="FLAGELLAR HOOK-ASSOCIATED PROTEIN 3"/>
    <property type="match status" value="1"/>
</dbReference>
<evidence type="ECO:0000256" key="1">
    <source>
        <dbReference type="ARBA" id="ARBA00004365"/>
    </source>
</evidence>
<keyword evidence="6" id="KW-0969">Cilium</keyword>
<comment type="subcellular location">
    <subcellularLocation>
        <location evidence="1">Bacterial flagellum</location>
    </subcellularLocation>
    <subcellularLocation>
        <location evidence="2">Secreted</location>
    </subcellularLocation>
</comment>
<gene>
    <name evidence="6" type="primary">flgL</name>
    <name evidence="6" type="ORF">HF682_11585</name>
</gene>
<evidence type="ECO:0000256" key="4">
    <source>
        <dbReference type="ARBA" id="ARBA00023143"/>
    </source>
</evidence>
<evidence type="ECO:0000313" key="7">
    <source>
        <dbReference type="Proteomes" id="UP000587991"/>
    </source>
</evidence>
<keyword evidence="4" id="KW-0975">Bacterial flagellum</keyword>
<dbReference type="AlphaFoldDB" id="A0A847S7R1"/>
<dbReference type="PANTHER" id="PTHR42792">
    <property type="entry name" value="FLAGELLIN"/>
    <property type="match status" value="1"/>
</dbReference>
<dbReference type="InterPro" id="IPR013384">
    <property type="entry name" value="Flagell_FlgL"/>
</dbReference>
<dbReference type="GO" id="GO:0009424">
    <property type="term" value="C:bacterial-type flagellum hook"/>
    <property type="evidence" value="ECO:0007669"/>
    <property type="project" value="InterPro"/>
</dbReference>
<evidence type="ECO:0000256" key="3">
    <source>
        <dbReference type="ARBA" id="ARBA00005709"/>
    </source>
</evidence>
<keyword evidence="6" id="KW-0966">Cell projection</keyword>
<comment type="similarity">
    <text evidence="3">Belongs to the bacterial flagellin family.</text>
</comment>
<evidence type="ECO:0000313" key="6">
    <source>
        <dbReference type="EMBL" id="NLR75803.1"/>
    </source>
</evidence>
<dbReference type="GO" id="GO:0005198">
    <property type="term" value="F:structural molecule activity"/>
    <property type="evidence" value="ECO:0007669"/>
    <property type="project" value="InterPro"/>
</dbReference>
<dbReference type="SUPFAM" id="SSF64518">
    <property type="entry name" value="Phase 1 flagellin"/>
    <property type="match status" value="1"/>
</dbReference>
<protein>
    <submittedName>
        <fullName evidence="6">Flagellar hook-associated protein FlgL</fullName>
    </submittedName>
</protein>
<dbReference type="RefSeq" id="WP_168877444.1">
    <property type="nucleotide sequence ID" value="NZ_JABAIM010000002.1"/>
</dbReference>
<sequence>MRMSSLTMRELSVSNIQQRQLDLMQAQQQLGTGRRVLVPSDDPVAAARSLDVSQALGRTQQFNENGGRANSILALMETQLNGVMHGIQNLRELAVKAGNGGLSDANRKALAAEVEARFREMLNIANTRDADGLYMFSGYQGNVQPFNETASTTPVGTVAYAGDDGVRRIQISETREVQVSEAGNTVFGNLFATIKTLHDALYNGVNSPGYQTNLDTALNNLKTTQDNLGIVFGGVGTRENEIDATVSTGQDLALQYQTEHSKLVDIDYAKTISDYLQSNQLLEVARTTYQKTQGLSLFNYL</sequence>
<dbReference type="NCBIfam" id="TIGR02550">
    <property type="entry name" value="flagell_flgL"/>
    <property type="match status" value="1"/>
</dbReference>
<name>A0A847S7R1_9NEIS</name>
<proteinExistence type="inferred from homology"/>
<feature type="domain" description="Flagellin N-terminal" evidence="5">
    <location>
        <begin position="12"/>
        <end position="140"/>
    </location>
</feature>
<dbReference type="Gene3D" id="1.20.1330.10">
    <property type="entry name" value="f41 fragment of flagellin, N-terminal domain"/>
    <property type="match status" value="1"/>
</dbReference>
<reference evidence="6 7" key="1">
    <citation type="submission" date="2020-04" db="EMBL/GenBank/DDBJ databases">
        <title>Draft genome of Leeia sp. IMCC25680.</title>
        <authorList>
            <person name="Song J."/>
            <person name="Cho J.-C."/>
        </authorList>
    </citation>
    <scope>NUCLEOTIDE SEQUENCE [LARGE SCALE GENOMIC DNA]</scope>
    <source>
        <strain evidence="6 7">IMCC25680</strain>
    </source>
</reference>
<dbReference type="EMBL" id="JABAIM010000002">
    <property type="protein sequence ID" value="NLR75803.1"/>
    <property type="molecule type" value="Genomic_DNA"/>
</dbReference>
<dbReference type="Pfam" id="PF00669">
    <property type="entry name" value="Flagellin_N"/>
    <property type="match status" value="1"/>
</dbReference>
<keyword evidence="6" id="KW-0282">Flagellum</keyword>
<comment type="caution">
    <text evidence="6">The sequence shown here is derived from an EMBL/GenBank/DDBJ whole genome shotgun (WGS) entry which is preliminary data.</text>
</comment>
<accession>A0A847S7R1</accession>
<dbReference type="GO" id="GO:0005576">
    <property type="term" value="C:extracellular region"/>
    <property type="evidence" value="ECO:0007669"/>
    <property type="project" value="UniProtKB-SubCell"/>
</dbReference>
<dbReference type="InterPro" id="IPR001029">
    <property type="entry name" value="Flagellin_N"/>
</dbReference>
<evidence type="ECO:0000259" key="5">
    <source>
        <dbReference type="Pfam" id="PF00669"/>
    </source>
</evidence>
<organism evidence="6 7">
    <name type="scientific">Leeia aquatica</name>
    <dbReference type="NCBI Taxonomy" id="2725557"/>
    <lineage>
        <taxon>Bacteria</taxon>
        <taxon>Pseudomonadati</taxon>
        <taxon>Pseudomonadota</taxon>
        <taxon>Betaproteobacteria</taxon>
        <taxon>Neisseriales</taxon>
        <taxon>Leeiaceae</taxon>
        <taxon>Leeia</taxon>
    </lineage>
</organism>